<organism evidence="2 3">
    <name type="scientific">Gluconobacter thailandicus</name>
    <dbReference type="NCBI Taxonomy" id="257438"/>
    <lineage>
        <taxon>Bacteria</taxon>
        <taxon>Pseudomonadati</taxon>
        <taxon>Pseudomonadota</taxon>
        <taxon>Alphaproteobacteria</taxon>
        <taxon>Acetobacterales</taxon>
        <taxon>Acetobacteraceae</taxon>
        <taxon>Gluconobacter</taxon>
    </lineage>
</organism>
<gene>
    <name evidence="2" type="ORF">FXF46_03535</name>
</gene>
<dbReference type="SUPFAM" id="SSF51294">
    <property type="entry name" value="Hedgehog/intein (Hint) domain"/>
    <property type="match status" value="1"/>
</dbReference>
<dbReference type="RefSeq" id="WP_048843471.1">
    <property type="nucleotide sequence ID" value="NZ_CP043043.1"/>
</dbReference>
<dbReference type="Pfam" id="PF13403">
    <property type="entry name" value="Hint_2"/>
    <property type="match status" value="1"/>
</dbReference>
<name>A0AAP9EQ55_GLUTH</name>
<reference evidence="2 3" key="1">
    <citation type="submission" date="2019-08" db="EMBL/GenBank/DDBJ databases">
        <title>Gluconobacter frateurii HD924 genome.</title>
        <authorList>
            <person name="Liu Y."/>
            <person name="Zhang P."/>
        </authorList>
    </citation>
    <scope>NUCLEOTIDE SEQUENCE [LARGE SCALE GENOMIC DNA]</scope>
    <source>
        <strain evidence="2 3">HD924</strain>
    </source>
</reference>
<dbReference type="KEGG" id="gti:FXF46_03535"/>
<feature type="domain" description="Hedgehog/Intein (Hint)" evidence="1">
    <location>
        <begin position="214"/>
        <end position="355"/>
    </location>
</feature>
<evidence type="ECO:0000259" key="1">
    <source>
        <dbReference type="Pfam" id="PF13403"/>
    </source>
</evidence>
<dbReference type="Gene3D" id="2.170.16.10">
    <property type="entry name" value="Hedgehog/Intein (Hint) domain"/>
    <property type="match status" value="1"/>
</dbReference>
<proteinExistence type="predicted"/>
<evidence type="ECO:0000313" key="2">
    <source>
        <dbReference type="EMBL" id="QEH95428.1"/>
    </source>
</evidence>
<dbReference type="AlphaFoldDB" id="A0AAP9EQ55"/>
<sequence>MVASVIFTPTGGSQTVLKAENGTVVIGESGSISGAAFYSGLPVPDASQATTGNVIINDNAIISAKTWTIGTSSETSVVTVEEGGSLTLDNSVTVSSNSKIVISAGGTLVLSGYATTTPGLIQFDEGGGGTIEIAAGTTPSIIGYITNIKENDTIILNGLSADGYTYVDGVYTLTNNGQPISGTSSFQLPAANQGTTFSVVTVNGKTYLTTLVVVCFLRGSMIRTPHGDVAVEDLSIGDEVSVYDWQANKEVNRKVVWVGNKKASVFPGLPDDKAGYPVRLLRDALGDGVPYKDLLITSEHCLFFEGKFVPVRMLVNGRSIFYDMNITSYEYFHIETEMHSVITANGVLTESYLDTGNRSSFRQSGSVVALPTDRKTWAENGSAPLDVSRSFVEPLFHMFSARAQSAKVENNARIFSLTEDAGLHLSTDTGAIIRKSREADGRVMFMIPADVKKVRLVSRTSRPSDSIGPFVDDRRNLGVLIGDIVLFEESRTDRITTHLMESTLEGWSEPEKGGMRWTMGNALLPLGNRSPNTIAILAIQVKAGGPYLVTEEQEHFLAQRA</sequence>
<dbReference type="InterPro" id="IPR036844">
    <property type="entry name" value="Hint_dom_sf"/>
</dbReference>
<dbReference type="EMBL" id="CP043043">
    <property type="protein sequence ID" value="QEH95428.1"/>
    <property type="molecule type" value="Genomic_DNA"/>
</dbReference>
<dbReference type="InterPro" id="IPR028992">
    <property type="entry name" value="Hedgehog/Intein_dom"/>
</dbReference>
<accession>A0AAP9EQ55</accession>
<evidence type="ECO:0000313" key="3">
    <source>
        <dbReference type="Proteomes" id="UP000323560"/>
    </source>
</evidence>
<protein>
    <recommendedName>
        <fullName evidence="1">Hedgehog/Intein (Hint) domain-containing protein</fullName>
    </recommendedName>
</protein>
<dbReference type="Proteomes" id="UP000323560">
    <property type="component" value="Chromosome"/>
</dbReference>